<dbReference type="InterPro" id="IPR051450">
    <property type="entry name" value="Gfo/Idh/MocA_Oxidoreductases"/>
</dbReference>
<accession>A0A9X3WEL1</accession>
<sequence>MGSVKVIQIGIGGFGFSWLEIINNFEGIDLLGVVDLDPQNIEKAKSIITDSNVKFFHSHLEAFEELEADIAIIITPPQTHKTLALDALKANLHVFMEKPITQDFHEAVDLLYQSRHFEKFIMISQNYRWRPEIQAIKQCIENGEIGAVEYGEWNFRRATKFGGWRDEYKEILIEDMSIHHFDMLRHILGRDATSIYAQSMRPSWSWFGGNPVASASITFDDRILINYFGSWVTRGKETSWNGEVRLVGEKGIIELIDDVPILTTINGTNKQLQLPNLAYTDREYSINEMVEAIRENRRPITSIEDNIKSFLMVGGALESINQGTVVDLRHLLKSAF</sequence>
<dbReference type="RefSeq" id="WP_272444996.1">
    <property type="nucleotide sequence ID" value="NZ_JAMQKC010000002.1"/>
</dbReference>
<gene>
    <name evidence="3" type="ORF">NC799_03695</name>
</gene>
<evidence type="ECO:0000259" key="2">
    <source>
        <dbReference type="Pfam" id="PF22725"/>
    </source>
</evidence>
<feature type="domain" description="Gfo/Idh/MocA-like oxidoreductase N-terminal" evidence="1">
    <location>
        <begin position="5"/>
        <end position="111"/>
    </location>
</feature>
<organism evidence="3 4">
    <name type="scientific">Aquibacillus salsiterrae</name>
    <dbReference type="NCBI Taxonomy" id="2950439"/>
    <lineage>
        <taxon>Bacteria</taxon>
        <taxon>Bacillati</taxon>
        <taxon>Bacillota</taxon>
        <taxon>Bacilli</taxon>
        <taxon>Bacillales</taxon>
        <taxon>Bacillaceae</taxon>
        <taxon>Aquibacillus</taxon>
    </lineage>
</organism>
<feature type="domain" description="GFO/IDH/MocA-like oxidoreductase" evidence="2">
    <location>
        <begin position="133"/>
        <end position="254"/>
    </location>
</feature>
<dbReference type="InterPro" id="IPR036291">
    <property type="entry name" value="NAD(P)-bd_dom_sf"/>
</dbReference>
<dbReference type="Pfam" id="PF01408">
    <property type="entry name" value="GFO_IDH_MocA"/>
    <property type="match status" value="1"/>
</dbReference>
<keyword evidence="4" id="KW-1185">Reference proteome</keyword>
<evidence type="ECO:0000313" key="4">
    <source>
        <dbReference type="Proteomes" id="UP001145069"/>
    </source>
</evidence>
<evidence type="ECO:0000259" key="1">
    <source>
        <dbReference type="Pfam" id="PF01408"/>
    </source>
</evidence>
<dbReference type="SUPFAM" id="SSF51735">
    <property type="entry name" value="NAD(P)-binding Rossmann-fold domains"/>
    <property type="match status" value="1"/>
</dbReference>
<dbReference type="GO" id="GO:0000166">
    <property type="term" value="F:nucleotide binding"/>
    <property type="evidence" value="ECO:0007669"/>
    <property type="project" value="InterPro"/>
</dbReference>
<proteinExistence type="predicted"/>
<dbReference type="EMBL" id="JAMQKC010000002">
    <property type="protein sequence ID" value="MDC3416014.1"/>
    <property type="molecule type" value="Genomic_DNA"/>
</dbReference>
<dbReference type="SUPFAM" id="SSF55347">
    <property type="entry name" value="Glyceraldehyde-3-phosphate dehydrogenase-like, C-terminal domain"/>
    <property type="match status" value="1"/>
</dbReference>
<evidence type="ECO:0000313" key="3">
    <source>
        <dbReference type="EMBL" id="MDC3416014.1"/>
    </source>
</evidence>
<dbReference type="PANTHER" id="PTHR43377">
    <property type="entry name" value="BILIVERDIN REDUCTASE A"/>
    <property type="match status" value="1"/>
</dbReference>
<dbReference type="Gene3D" id="3.30.360.10">
    <property type="entry name" value="Dihydrodipicolinate Reductase, domain 2"/>
    <property type="match status" value="1"/>
</dbReference>
<dbReference type="InterPro" id="IPR055170">
    <property type="entry name" value="GFO_IDH_MocA-like_dom"/>
</dbReference>
<name>A0A9X3WEL1_9BACI</name>
<dbReference type="PANTHER" id="PTHR43377:SF1">
    <property type="entry name" value="BILIVERDIN REDUCTASE A"/>
    <property type="match status" value="1"/>
</dbReference>
<dbReference type="Pfam" id="PF22725">
    <property type="entry name" value="GFO_IDH_MocA_C3"/>
    <property type="match status" value="1"/>
</dbReference>
<dbReference type="AlphaFoldDB" id="A0A9X3WEL1"/>
<dbReference type="InterPro" id="IPR000683">
    <property type="entry name" value="Gfo/Idh/MocA-like_OxRdtase_N"/>
</dbReference>
<reference evidence="3" key="1">
    <citation type="submission" date="2022-06" db="EMBL/GenBank/DDBJ databases">
        <title>Aquibacillus sp. a new bacterium isolated from soil saline samples.</title>
        <authorList>
            <person name="Galisteo C."/>
            <person name="De La Haba R."/>
            <person name="Sanchez-Porro C."/>
            <person name="Ventosa A."/>
        </authorList>
    </citation>
    <scope>NUCLEOTIDE SEQUENCE</scope>
    <source>
        <strain evidence="3">3ASR75-54</strain>
    </source>
</reference>
<dbReference type="Gene3D" id="3.40.50.720">
    <property type="entry name" value="NAD(P)-binding Rossmann-like Domain"/>
    <property type="match status" value="1"/>
</dbReference>
<protein>
    <submittedName>
        <fullName evidence="3">Gfo/Idh/MocA family oxidoreductase</fullName>
    </submittedName>
</protein>
<dbReference type="Proteomes" id="UP001145069">
    <property type="component" value="Unassembled WGS sequence"/>
</dbReference>
<comment type="caution">
    <text evidence="3">The sequence shown here is derived from an EMBL/GenBank/DDBJ whole genome shotgun (WGS) entry which is preliminary data.</text>
</comment>